<sequence length="78" mass="8983">MHVVEMTVKPNKAEILRNLGYKDIKKVPGDVHAEVEKALEESSSLISPKVCYENFNFTVDKVRKKSFFREETIFPAII</sequence>
<accession>A0A3G2R2Z2</accession>
<evidence type="ECO:0000313" key="1">
    <source>
        <dbReference type="EMBL" id="AYO29866.1"/>
    </source>
</evidence>
<protein>
    <submittedName>
        <fullName evidence="1">Uncharacterized protein</fullName>
    </submittedName>
</protein>
<dbReference type="RefSeq" id="WP_122014201.1">
    <property type="nucleotide sequence ID" value="NZ_CP033169.1"/>
</dbReference>
<organism evidence="1 2">
    <name type="scientific">Biomaibacter acetigenes</name>
    <dbReference type="NCBI Taxonomy" id="2316383"/>
    <lineage>
        <taxon>Bacteria</taxon>
        <taxon>Bacillati</taxon>
        <taxon>Bacillota</taxon>
        <taxon>Clostridia</taxon>
        <taxon>Thermosediminibacterales</taxon>
        <taxon>Tepidanaerobacteraceae</taxon>
        <taxon>Biomaibacter</taxon>
    </lineage>
</organism>
<evidence type="ECO:0000313" key="2">
    <source>
        <dbReference type="Proteomes" id="UP000280960"/>
    </source>
</evidence>
<dbReference type="KEGG" id="bacg:D2962_03925"/>
<dbReference type="AlphaFoldDB" id="A0A3G2R2Z2"/>
<dbReference type="Proteomes" id="UP000280960">
    <property type="component" value="Chromosome"/>
</dbReference>
<dbReference type="Gene3D" id="3.40.109.40">
    <property type="match status" value="1"/>
</dbReference>
<dbReference type="EMBL" id="CP033169">
    <property type="protein sequence ID" value="AYO29866.1"/>
    <property type="molecule type" value="Genomic_DNA"/>
</dbReference>
<reference evidence="1 2" key="1">
    <citation type="submission" date="2018-10" db="EMBL/GenBank/DDBJ databases">
        <authorList>
            <person name="Zhang X."/>
        </authorList>
    </citation>
    <scope>NUCLEOTIDE SEQUENCE [LARGE SCALE GENOMIC DNA]</scope>
    <source>
        <strain evidence="1 2">SK-G1</strain>
    </source>
</reference>
<name>A0A3G2R2Z2_9FIRM</name>
<keyword evidence="2" id="KW-1185">Reference proteome</keyword>
<gene>
    <name evidence="1" type="ORF">D2962_03925</name>
</gene>
<proteinExistence type="predicted"/>